<evidence type="ECO:0000259" key="6">
    <source>
        <dbReference type="PROSITE" id="PS50123"/>
    </source>
</evidence>
<keyword evidence="3 7" id="KW-0489">Methyltransferase</keyword>
<gene>
    <name evidence="7" type="ORF">EDC19_0403</name>
</gene>
<accession>A0A4R1MXK8</accession>
<evidence type="ECO:0000256" key="1">
    <source>
        <dbReference type="ARBA" id="ARBA00001541"/>
    </source>
</evidence>
<dbReference type="SUPFAM" id="SSF47757">
    <property type="entry name" value="Chemotaxis receptor methyltransferase CheR, N-terminal domain"/>
    <property type="match status" value="1"/>
</dbReference>
<protein>
    <recommendedName>
        <fullName evidence="2">protein-glutamate O-methyltransferase</fullName>
        <ecNumber evidence="2">2.1.1.80</ecNumber>
    </recommendedName>
</protein>
<dbReference type="OrthoDB" id="9816309at2"/>
<dbReference type="Pfam" id="PF01739">
    <property type="entry name" value="CheR"/>
    <property type="match status" value="1"/>
</dbReference>
<dbReference type="InterPro" id="IPR022641">
    <property type="entry name" value="CheR_N"/>
</dbReference>
<keyword evidence="8" id="KW-1185">Reference proteome</keyword>
<dbReference type="GO" id="GO:0008983">
    <property type="term" value="F:protein-glutamate O-methyltransferase activity"/>
    <property type="evidence" value="ECO:0007669"/>
    <property type="project" value="UniProtKB-EC"/>
</dbReference>
<evidence type="ECO:0000256" key="5">
    <source>
        <dbReference type="ARBA" id="ARBA00022691"/>
    </source>
</evidence>
<organism evidence="7 8">
    <name type="scientific">Natranaerovirga hydrolytica</name>
    <dbReference type="NCBI Taxonomy" id="680378"/>
    <lineage>
        <taxon>Bacteria</taxon>
        <taxon>Bacillati</taxon>
        <taxon>Bacillota</taxon>
        <taxon>Clostridia</taxon>
        <taxon>Lachnospirales</taxon>
        <taxon>Natranaerovirgaceae</taxon>
        <taxon>Natranaerovirga</taxon>
    </lineage>
</organism>
<sequence length="263" mass="30976">MIANYESFKKEIFALTNIDLNAYKERQMKRRIDSLIKKNNYDDYNSYVKALKSNKDLFNEFVNYLTINVSEFYRNPEQWRILEEEIFPLLFKTFGKNIKIWSAACSTGDEPYSLAMLLAKFMPLSQVKIIATDIDKQVLSKAQLGLYNEKSLAALPKEFKDKYFREVGQSSYQIIEDIKKSIEFKQHNLLKDSYPTNCDLIVCRNVLIYFTEDAKSEIYKKFNQSLKKEGILFVGSTEQIIQPQLYKFSATRSFFYKKENNIL</sequence>
<dbReference type="PANTHER" id="PTHR24422:SF19">
    <property type="entry name" value="CHEMOTAXIS PROTEIN METHYLTRANSFERASE"/>
    <property type="match status" value="1"/>
</dbReference>
<comment type="catalytic activity">
    <reaction evidence="1">
        <text>L-glutamyl-[protein] + S-adenosyl-L-methionine = [protein]-L-glutamate 5-O-methyl ester + S-adenosyl-L-homocysteine</text>
        <dbReference type="Rhea" id="RHEA:24452"/>
        <dbReference type="Rhea" id="RHEA-COMP:10208"/>
        <dbReference type="Rhea" id="RHEA-COMP:10311"/>
        <dbReference type="ChEBI" id="CHEBI:29973"/>
        <dbReference type="ChEBI" id="CHEBI:57856"/>
        <dbReference type="ChEBI" id="CHEBI:59789"/>
        <dbReference type="ChEBI" id="CHEBI:82795"/>
        <dbReference type="EC" id="2.1.1.80"/>
    </reaction>
</comment>
<keyword evidence="4 7" id="KW-0808">Transferase</keyword>
<dbReference type="SUPFAM" id="SSF53335">
    <property type="entry name" value="S-adenosyl-L-methionine-dependent methyltransferases"/>
    <property type="match status" value="1"/>
</dbReference>
<evidence type="ECO:0000256" key="4">
    <source>
        <dbReference type="ARBA" id="ARBA00022679"/>
    </source>
</evidence>
<dbReference type="GO" id="GO:0032259">
    <property type="term" value="P:methylation"/>
    <property type="evidence" value="ECO:0007669"/>
    <property type="project" value="UniProtKB-KW"/>
</dbReference>
<proteinExistence type="predicted"/>
<comment type="caution">
    <text evidence="7">The sequence shown here is derived from an EMBL/GenBank/DDBJ whole genome shotgun (WGS) entry which is preliminary data.</text>
</comment>
<dbReference type="AlphaFoldDB" id="A0A4R1MXK8"/>
<feature type="domain" description="CheR-type methyltransferase" evidence="6">
    <location>
        <begin position="1"/>
        <end position="261"/>
    </location>
</feature>
<dbReference type="InterPro" id="IPR022642">
    <property type="entry name" value="CheR_C"/>
</dbReference>
<evidence type="ECO:0000313" key="8">
    <source>
        <dbReference type="Proteomes" id="UP000294545"/>
    </source>
</evidence>
<evidence type="ECO:0000256" key="2">
    <source>
        <dbReference type="ARBA" id="ARBA00012534"/>
    </source>
</evidence>
<keyword evidence="5" id="KW-0949">S-adenosyl-L-methionine</keyword>
<dbReference type="Gene3D" id="3.40.50.150">
    <property type="entry name" value="Vaccinia Virus protein VP39"/>
    <property type="match status" value="1"/>
</dbReference>
<dbReference type="EMBL" id="SMGQ01000011">
    <property type="protein sequence ID" value="TCK97997.1"/>
    <property type="molecule type" value="Genomic_DNA"/>
</dbReference>
<dbReference type="PRINTS" id="PR00996">
    <property type="entry name" value="CHERMTFRASE"/>
</dbReference>
<dbReference type="InterPro" id="IPR036804">
    <property type="entry name" value="CheR_N_sf"/>
</dbReference>
<dbReference type="RefSeq" id="WP_132279755.1">
    <property type="nucleotide sequence ID" value="NZ_SMGQ01000011.1"/>
</dbReference>
<dbReference type="InterPro" id="IPR050903">
    <property type="entry name" value="Bact_Chemotaxis_MeTrfase"/>
</dbReference>
<dbReference type="EC" id="2.1.1.80" evidence="2"/>
<name>A0A4R1MXK8_9FIRM</name>
<dbReference type="SMART" id="SM00138">
    <property type="entry name" value="MeTrc"/>
    <property type="match status" value="1"/>
</dbReference>
<reference evidence="7 8" key="1">
    <citation type="submission" date="2019-03" db="EMBL/GenBank/DDBJ databases">
        <title>Genomic Encyclopedia of Type Strains, Phase IV (KMG-IV): sequencing the most valuable type-strain genomes for metagenomic binning, comparative biology and taxonomic classification.</title>
        <authorList>
            <person name="Goeker M."/>
        </authorList>
    </citation>
    <scope>NUCLEOTIDE SEQUENCE [LARGE SCALE GENOMIC DNA]</scope>
    <source>
        <strain evidence="7 8">DSM 24176</strain>
    </source>
</reference>
<dbReference type="InterPro" id="IPR029063">
    <property type="entry name" value="SAM-dependent_MTases_sf"/>
</dbReference>
<dbReference type="Gene3D" id="1.10.155.10">
    <property type="entry name" value="Chemotaxis receptor methyltransferase CheR, N-terminal domain"/>
    <property type="match status" value="1"/>
</dbReference>
<evidence type="ECO:0000313" key="7">
    <source>
        <dbReference type="EMBL" id="TCK97997.1"/>
    </source>
</evidence>
<dbReference type="PROSITE" id="PS50123">
    <property type="entry name" value="CHER"/>
    <property type="match status" value="1"/>
</dbReference>
<dbReference type="PANTHER" id="PTHR24422">
    <property type="entry name" value="CHEMOTAXIS PROTEIN METHYLTRANSFERASE"/>
    <property type="match status" value="1"/>
</dbReference>
<dbReference type="Proteomes" id="UP000294545">
    <property type="component" value="Unassembled WGS sequence"/>
</dbReference>
<evidence type="ECO:0000256" key="3">
    <source>
        <dbReference type="ARBA" id="ARBA00022603"/>
    </source>
</evidence>
<dbReference type="Pfam" id="PF03705">
    <property type="entry name" value="CheR_N"/>
    <property type="match status" value="1"/>
</dbReference>
<dbReference type="InterPro" id="IPR000780">
    <property type="entry name" value="CheR_MeTrfase"/>
</dbReference>